<dbReference type="EMBL" id="CAXKWB010066070">
    <property type="protein sequence ID" value="CAL4189459.1"/>
    <property type="molecule type" value="Genomic_DNA"/>
</dbReference>
<dbReference type="SMART" id="SM00391">
    <property type="entry name" value="MBD"/>
    <property type="match status" value="1"/>
</dbReference>
<evidence type="ECO:0000313" key="3">
    <source>
        <dbReference type="Proteomes" id="UP001497623"/>
    </source>
</evidence>
<accession>A0AAV2SHD4</accession>
<feature type="domain" description="MBD" evidence="1">
    <location>
        <begin position="58"/>
        <end position="139"/>
    </location>
</feature>
<proteinExistence type="predicted"/>
<name>A0AAV2SHD4_MEGNR</name>
<dbReference type="InterPro" id="IPR001739">
    <property type="entry name" value="Methyl_CpG_DNA-bd"/>
</dbReference>
<dbReference type="AlphaFoldDB" id="A0AAV2SHD4"/>
<dbReference type="PROSITE" id="PS50982">
    <property type="entry name" value="MBD"/>
    <property type="match status" value="2"/>
</dbReference>
<feature type="domain" description="MBD" evidence="1">
    <location>
        <begin position="158"/>
        <end position="231"/>
    </location>
</feature>
<dbReference type="Pfam" id="PF01429">
    <property type="entry name" value="MBD"/>
    <property type="match status" value="2"/>
</dbReference>
<evidence type="ECO:0000259" key="1">
    <source>
        <dbReference type="PROSITE" id="PS50982"/>
    </source>
</evidence>
<dbReference type="InterPro" id="IPR016177">
    <property type="entry name" value="DNA-bd_dom_sf"/>
</dbReference>
<feature type="non-terminal residue" evidence="2">
    <location>
        <position position="1"/>
    </location>
</feature>
<dbReference type="GO" id="GO:0003677">
    <property type="term" value="F:DNA binding"/>
    <property type="evidence" value="ECO:0007669"/>
    <property type="project" value="InterPro"/>
</dbReference>
<sequence length="255" mass="29625">EYTNERGGNTLNSISKDLISSNNEQLTDDNYTVNLDNQNIPASIRKSALRPKKGTPREVEIDNTGKYIPKGWERKLYRYVGKNARVGKKHGLYKVRYISPNGNSFTGKFQVSEYIKTLESNGITESLNIEKFDFSLSSHNLPKKRGVKERNYCIPRKKDDVGNIDIYVPDGWQRKLIKNKSGKKHYIVYVSPDYKKIRSHKQMREYLAHLEQKSAPQLVDLERINFSVAKTLDNLSNYLSNECRRRRKLKMNCNT</sequence>
<reference evidence="2 3" key="1">
    <citation type="submission" date="2024-05" db="EMBL/GenBank/DDBJ databases">
        <authorList>
            <person name="Wallberg A."/>
        </authorList>
    </citation>
    <scope>NUCLEOTIDE SEQUENCE [LARGE SCALE GENOMIC DNA]</scope>
</reference>
<dbReference type="Proteomes" id="UP001497623">
    <property type="component" value="Unassembled WGS sequence"/>
</dbReference>
<protein>
    <recommendedName>
        <fullName evidence="1">MBD domain-containing protein</fullName>
    </recommendedName>
</protein>
<evidence type="ECO:0000313" key="2">
    <source>
        <dbReference type="EMBL" id="CAL4189459.1"/>
    </source>
</evidence>
<keyword evidence="3" id="KW-1185">Reference proteome</keyword>
<dbReference type="Gene3D" id="3.30.890.10">
    <property type="entry name" value="Methyl-cpg-binding Protein 2, Chain A"/>
    <property type="match status" value="2"/>
</dbReference>
<comment type="caution">
    <text evidence="2">The sequence shown here is derived from an EMBL/GenBank/DDBJ whole genome shotgun (WGS) entry which is preliminary data.</text>
</comment>
<organism evidence="2 3">
    <name type="scientific">Meganyctiphanes norvegica</name>
    <name type="common">Northern krill</name>
    <name type="synonym">Thysanopoda norvegica</name>
    <dbReference type="NCBI Taxonomy" id="48144"/>
    <lineage>
        <taxon>Eukaryota</taxon>
        <taxon>Metazoa</taxon>
        <taxon>Ecdysozoa</taxon>
        <taxon>Arthropoda</taxon>
        <taxon>Crustacea</taxon>
        <taxon>Multicrustacea</taxon>
        <taxon>Malacostraca</taxon>
        <taxon>Eumalacostraca</taxon>
        <taxon>Eucarida</taxon>
        <taxon>Euphausiacea</taxon>
        <taxon>Euphausiidae</taxon>
        <taxon>Meganyctiphanes</taxon>
    </lineage>
</organism>
<gene>
    <name evidence="2" type="ORF">MNOR_LOCUS36390</name>
</gene>
<dbReference type="SUPFAM" id="SSF54171">
    <property type="entry name" value="DNA-binding domain"/>
    <property type="match status" value="2"/>
</dbReference>